<gene>
    <name evidence="1" type="ORF">ORV05_32005</name>
</gene>
<accession>A0ABY7B193</accession>
<dbReference type="Pfam" id="PF00378">
    <property type="entry name" value="ECH_1"/>
    <property type="match status" value="1"/>
</dbReference>
<dbReference type="SUPFAM" id="SSF52096">
    <property type="entry name" value="ClpP/crotonase"/>
    <property type="match status" value="1"/>
</dbReference>
<dbReference type="RefSeq" id="WP_268755617.1">
    <property type="nucleotide sequence ID" value="NZ_CP113836.1"/>
</dbReference>
<dbReference type="EMBL" id="CP113836">
    <property type="protein sequence ID" value="WAL65463.1"/>
    <property type="molecule type" value="Genomic_DNA"/>
</dbReference>
<dbReference type="PANTHER" id="PTHR43459">
    <property type="entry name" value="ENOYL-COA HYDRATASE"/>
    <property type="match status" value="1"/>
</dbReference>
<dbReference type="PANTHER" id="PTHR43459:SF1">
    <property type="entry name" value="EG:BACN32G11.4 PROTEIN"/>
    <property type="match status" value="1"/>
</dbReference>
<name>A0ABY7B193_9PSEU</name>
<dbReference type="Proteomes" id="UP001163203">
    <property type="component" value="Chromosome"/>
</dbReference>
<keyword evidence="2" id="KW-1185">Reference proteome</keyword>
<protein>
    <submittedName>
        <fullName evidence="1">Enoyl-CoA hydratase/isomerase family protein</fullName>
    </submittedName>
</protein>
<dbReference type="Gene3D" id="3.90.226.10">
    <property type="entry name" value="2-enoyl-CoA Hydratase, Chain A, domain 1"/>
    <property type="match status" value="1"/>
</dbReference>
<reference evidence="1" key="1">
    <citation type="submission" date="2022-11" db="EMBL/GenBank/DDBJ databases">
        <authorList>
            <person name="Mo P."/>
        </authorList>
    </citation>
    <scope>NUCLEOTIDE SEQUENCE</scope>
    <source>
        <strain evidence="1">HUAS 11-8</strain>
    </source>
</reference>
<organism evidence="1 2">
    <name type="scientific">Amycolatopsis cynarae</name>
    <dbReference type="NCBI Taxonomy" id="2995223"/>
    <lineage>
        <taxon>Bacteria</taxon>
        <taxon>Bacillati</taxon>
        <taxon>Actinomycetota</taxon>
        <taxon>Actinomycetes</taxon>
        <taxon>Pseudonocardiales</taxon>
        <taxon>Pseudonocardiaceae</taxon>
        <taxon>Amycolatopsis</taxon>
    </lineage>
</organism>
<dbReference type="CDD" id="cd06558">
    <property type="entry name" value="crotonase-like"/>
    <property type="match status" value="1"/>
</dbReference>
<dbReference type="InterPro" id="IPR001753">
    <property type="entry name" value="Enoyl-CoA_hydra/iso"/>
</dbReference>
<evidence type="ECO:0000313" key="2">
    <source>
        <dbReference type="Proteomes" id="UP001163203"/>
    </source>
</evidence>
<evidence type="ECO:0000313" key="1">
    <source>
        <dbReference type="EMBL" id="WAL65463.1"/>
    </source>
</evidence>
<dbReference type="InterPro" id="IPR029045">
    <property type="entry name" value="ClpP/crotonase-like_dom_sf"/>
</dbReference>
<sequence>MVSGNQRVCVVADCPVMDESTRLVGMTQHDELTPEKWAGLVRRPDFAEYSTKFRDFFAMRRRDGIIELRLHHEGGPYAQTFASHNAWGQAWHEVGNDPENQVLILTGTGDLWFDHQRSGEVHFERTVRDIAKLYEDAEKLLENFVFGVDMPTIAAVNGPGPHTEVALACDITICTEDASFVDPHFLVSTVPGDGQGLTFQELMGTKRAAYHMYTGRPVDARRALEYGMVSEVVPRERLLDRAWELAEMIMRRPRAARQMTHAITSRPWKRRVVNDFGFQLRSQEAALLLDGPEAGRPPSGEPLAS</sequence>
<proteinExistence type="predicted"/>